<dbReference type="InterPro" id="IPR001138">
    <property type="entry name" value="Zn2Cys6_DnaBD"/>
</dbReference>
<feature type="compositionally biased region" description="Polar residues" evidence="8">
    <location>
        <begin position="77"/>
        <end position="96"/>
    </location>
</feature>
<evidence type="ECO:0000256" key="3">
    <source>
        <dbReference type="ARBA" id="ARBA00022833"/>
    </source>
</evidence>
<dbReference type="Proteomes" id="UP000624244">
    <property type="component" value="Unassembled WGS sequence"/>
</dbReference>
<proteinExistence type="predicted"/>
<dbReference type="InterPro" id="IPR036864">
    <property type="entry name" value="Zn2-C6_fun-type_DNA-bd_sf"/>
</dbReference>
<evidence type="ECO:0000259" key="9">
    <source>
        <dbReference type="PROSITE" id="PS50048"/>
    </source>
</evidence>
<keyword evidence="5" id="KW-0238">DNA-binding</keyword>
<feature type="region of interest" description="Disordered" evidence="8">
    <location>
        <begin position="69"/>
        <end position="96"/>
    </location>
</feature>
<feature type="region of interest" description="Disordered" evidence="8">
    <location>
        <begin position="1"/>
        <end position="24"/>
    </location>
</feature>
<dbReference type="GO" id="GO:0006351">
    <property type="term" value="P:DNA-templated transcription"/>
    <property type="evidence" value="ECO:0007669"/>
    <property type="project" value="InterPro"/>
</dbReference>
<dbReference type="PROSITE" id="PS50048">
    <property type="entry name" value="ZN2_CY6_FUNGAL_2"/>
    <property type="match status" value="1"/>
</dbReference>
<dbReference type="Pfam" id="PF04082">
    <property type="entry name" value="Fungal_trans"/>
    <property type="match status" value="1"/>
</dbReference>
<evidence type="ECO:0000256" key="5">
    <source>
        <dbReference type="ARBA" id="ARBA00023125"/>
    </source>
</evidence>
<sequence length="903" mass="100814">MPRGPAAASSARDSQDHAHSQDAKATKRRCVQSACVPCRKRKSKCDGGTPVCATCTAVYKTECHYDAESESRRTKAGQATSNNAGTKRDASSVTSLTLGDPTNADFILSCLRKLPEDHVSELVQLIRGNPDLDNAALAETWRKNVTLTPNTPTEGQSLESDFSVLLGKPAVTLSGQSRYFGHSASLSLVHEEENFSGGRLRISSVQPERRGSTWTNVTDDLAFVERLFDLYFTWSHPFYVLFSRECFYKDFRAGRDKYCCSLLVNAICAYACHMTDDPSGRTDPSNFRTAGDHFFDEARRLLFEDETPSLTTVQALCIMSLREPSTGRDSSGFSYIGRCIRMCVELGLHLDYGVENALGLTPSEVEVRKVTFWGCFTVENVWSIATGRISQIPRSAITLQKPILDETTSGPEAFPSTLHTGSGVVTSRMFLQELSTLSELVNDNNYMFFAPKERLTSKRLLDCYYKYQAWYRKLPASLGIENNKEPQPHILTLHMFYYTIIIHLFRPFLKVDLIQSDIRPRDICIDAANNVSRIVRIHRQLYNIRQAHLVITHVLLTVCTIHLLYSKENQVSRQNLIEGLEGLEDVHECHYFGARAFRIIHNLAKTWNLPFPEEFSNSILLPKNDSENSHRHMSPPEDAPLMMPNSTASSVNHVGPRTVHPAQSQRRESLSMFAPQNMMHLATHPAHSRPSSVVSTQRHSSPAVRHEPIQSNYNSNMSLPYQYAQPMSSATNISASITSPTTDTAESMFWNPMPGMPGPILPRHNYQQIGPMGLESVLHGSTNIDDRLVRDGFRINEDWRSSHVNGFNTGVTSNVYSAPNNQHEHSYPPRQTYAASTDGVGYPPDAHDGHHGHRGHHGQDGYNGTWWQSADGAPGHMGWQTSRAKAEGGEDGHTMITAFGTHG</sequence>
<accession>A0A8H6DRS5</accession>
<dbReference type="SMART" id="SM00906">
    <property type="entry name" value="Fungal_trans"/>
    <property type="match status" value="1"/>
</dbReference>
<gene>
    <name evidence="10" type="ORF">GGP41_009538</name>
</gene>
<dbReference type="Pfam" id="PF00172">
    <property type="entry name" value="Zn_clus"/>
    <property type="match status" value="1"/>
</dbReference>
<dbReference type="EMBL" id="WNKQ01000018">
    <property type="protein sequence ID" value="KAF5845714.1"/>
    <property type="molecule type" value="Genomic_DNA"/>
</dbReference>
<keyword evidence="3" id="KW-0862">Zinc</keyword>
<dbReference type="GO" id="GO:0008270">
    <property type="term" value="F:zinc ion binding"/>
    <property type="evidence" value="ECO:0007669"/>
    <property type="project" value="InterPro"/>
</dbReference>
<evidence type="ECO:0000256" key="2">
    <source>
        <dbReference type="ARBA" id="ARBA00022723"/>
    </source>
</evidence>
<evidence type="ECO:0000256" key="4">
    <source>
        <dbReference type="ARBA" id="ARBA00023015"/>
    </source>
</evidence>
<dbReference type="PROSITE" id="PS00463">
    <property type="entry name" value="ZN2_CY6_FUNGAL_1"/>
    <property type="match status" value="1"/>
</dbReference>
<comment type="caution">
    <text evidence="10">The sequence shown here is derived from an EMBL/GenBank/DDBJ whole genome shotgun (WGS) entry which is preliminary data.</text>
</comment>
<name>A0A8H6DRS5_COCSA</name>
<feature type="region of interest" description="Disordered" evidence="8">
    <location>
        <begin position="819"/>
        <end position="903"/>
    </location>
</feature>
<dbReference type="PANTHER" id="PTHR31313:SF81">
    <property type="entry name" value="TY1 ENHANCER ACTIVATOR"/>
    <property type="match status" value="1"/>
</dbReference>
<dbReference type="InterPro" id="IPR051615">
    <property type="entry name" value="Transcr_Regulatory_Elem"/>
</dbReference>
<feature type="compositionally biased region" description="Basic and acidic residues" evidence="8">
    <location>
        <begin position="884"/>
        <end position="893"/>
    </location>
</feature>
<dbReference type="AlphaFoldDB" id="A0A8H6DRS5"/>
<dbReference type="SMART" id="SM00066">
    <property type="entry name" value="GAL4"/>
    <property type="match status" value="1"/>
</dbReference>
<keyword evidence="2" id="KW-0479">Metal-binding</keyword>
<dbReference type="CDD" id="cd12148">
    <property type="entry name" value="fungal_TF_MHR"/>
    <property type="match status" value="1"/>
</dbReference>
<evidence type="ECO:0000256" key="8">
    <source>
        <dbReference type="SAM" id="MobiDB-lite"/>
    </source>
</evidence>
<dbReference type="SUPFAM" id="SSF57701">
    <property type="entry name" value="Zn2/Cys6 DNA-binding domain"/>
    <property type="match status" value="1"/>
</dbReference>
<dbReference type="CDD" id="cd00067">
    <property type="entry name" value="GAL4"/>
    <property type="match status" value="1"/>
</dbReference>
<reference evidence="10" key="1">
    <citation type="submission" date="2019-11" db="EMBL/GenBank/DDBJ databases">
        <title>Bipolaris sorokiniana Genome sequencing.</title>
        <authorList>
            <person name="Wang H."/>
        </authorList>
    </citation>
    <scope>NUCLEOTIDE SEQUENCE</scope>
</reference>
<comment type="subcellular location">
    <subcellularLocation>
        <location evidence="1">Nucleus</location>
    </subcellularLocation>
</comment>
<evidence type="ECO:0000256" key="1">
    <source>
        <dbReference type="ARBA" id="ARBA00004123"/>
    </source>
</evidence>
<evidence type="ECO:0000256" key="7">
    <source>
        <dbReference type="ARBA" id="ARBA00023242"/>
    </source>
</evidence>
<evidence type="ECO:0000313" key="10">
    <source>
        <dbReference type="EMBL" id="KAF5845714.1"/>
    </source>
</evidence>
<evidence type="ECO:0000256" key="6">
    <source>
        <dbReference type="ARBA" id="ARBA00023163"/>
    </source>
</evidence>
<protein>
    <recommendedName>
        <fullName evidence="9">Zn(2)-C6 fungal-type domain-containing protein</fullName>
    </recommendedName>
</protein>
<feature type="region of interest" description="Disordered" evidence="8">
    <location>
        <begin position="623"/>
        <end position="644"/>
    </location>
</feature>
<dbReference type="GO" id="GO:0005634">
    <property type="term" value="C:nucleus"/>
    <property type="evidence" value="ECO:0007669"/>
    <property type="project" value="UniProtKB-SubCell"/>
</dbReference>
<keyword evidence="6" id="KW-0804">Transcription</keyword>
<feature type="domain" description="Zn(2)-C6 fungal-type" evidence="9">
    <location>
        <begin position="34"/>
        <end position="65"/>
    </location>
</feature>
<organism evidence="10 11">
    <name type="scientific">Cochliobolus sativus</name>
    <name type="common">Common root rot and spot blotch fungus</name>
    <name type="synonym">Bipolaris sorokiniana</name>
    <dbReference type="NCBI Taxonomy" id="45130"/>
    <lineage>
        <taxon>Eukaryota</taxon>
        <taxon>Fungi</taxon>
        <taxon>Dikarya</taxon>
        <taxon>Ascomycota</taxon>
        <taxon>Pezizomycotina</taxon>
        <taxon>Dothideomycetes</taxon>
        <taxon>Pleosporomycetidae</taxon>
        <taxon>Pleosporales</taxon>
        <taxon>Pleosporineae</taxon>
        <taxon>Pleosporaceae</taxon>
        <taxon>Bipolaris</taxon>
    </lineage>
</organism>
<dbReference type="Gene3D" id="4.10.240.10">
    <property type="entry name" value="Zn(2)-C6 fungal-type DNA-binding domain"/>
    <property type="match status" value="1"/>
</dbReference>
<dbReference type="GO" id="GO:0000981">
    <property type="term" value="F:DNA-binding transcription factor activity, RNA polymerase II-specific"/>
    <property type="evidence" value="ECO:0007669"/>
    <property type="project" value="InterPro"/>
</dbReference>
<keyword evidence="4" id="KW-0805">Transcription regulation</keyword>
<dbReference type="GO" id="GO:0003677">
    <property type="term" value="F:DNA binding"/>
    <property type="evidence" value="ECO:0007669"/>
    <property type="project" value="UniProtKB-KW"/>
</dbReference>
<feature type="compositionally biased region" description="Basic and acidic residues" evidence="8">
    <location>
        <begin position="13"/>
        <end position="24"/>
    </location>
</feature>
<keyword evidence="7" id="KW-0539">Nucleus</keyword>
<dbReference type="InterPro" id="IPR007219">
    <property type="entry name" value="XnlR_reg_dom"/>
</dbReference>
<dbReference type="PANTHER" id="PTHR31313">
    <property type="entry name" value="TY1 ENHANCER ACTIVATOR"/>
    <property type="match status" value="1"/>
</dbReference>
<evidence type="ECO:0000313" key="11">
    <source>
        <dbReference type="Proteomes" id="UP000624244"/>
    </source>
</evidence>